<evidence type="ECO:0000313" key="2">
    <source>
        <dbReference type="Proteomes" id="UP000559010"/>
    </source>
</evidence>
<reference evidence="1 2" key="1">
    <citation type="submission" date="2020-04" db="EMBL/GenBank/DDBJ databases">
        <title>Flammeovirgaceae bacterium KN852 isolated from deep sea.</title>
        <authorList>
            <person name="Zhang D.-C."/>
        </authorList>
    </citation>
    <scope>NUCLEOTIDE SEQUENCE [LARGE SCALE GENOMIC DNA]</scope>
    <source>
        <strain evidence="1 2">KN852</strain>
    </source>
</reference>
<dbReference type="Proteomes" id="UP000559010">
    <property type="component" value="Unassembled WGS sequence"/>
</dbReference>
<organism evidence="1 2">
    <name type="scientific">Marinigracilibium pacificum</name>
    <dbReference type="NCBI Taxonomy" id="2729599"/>
    <lineage>
        <taxon>Bacteria</taxon>
        <taxon>Pseudomonadati</taxon>
        <taxon>Bacteroidota</taxon>
        <taxon>Cytophagia</taxon>
        <taxon>Cytophagales</taxon>
        <taxon>Flammeovirgaceae</taxon>
        <taxon>Marinigracilibium</taxon>
    </lineage>
</organism>
<gene>
    <name evidence="1" type="ORF">HH304_17060</name>
</gene>
<keyword evidence="2" id="KW-1185">Reference proteome</keyword>
<accession>A0A848J318</accession>
<proteinExistence type="predicted"/>
<sequence length="141" mass="16451">MILRIIFLLIIFNSPLLINAQNTNWFVETDSIPNCSILNKNQFIHMLKEEKPSIGYRIEFQDDYVTEYYENGRYIVKSAIKYTSNCEYTTTVIKVTIPNYPLTEGTQIHSEILKTNTKEGLVLISSKLKRKTNKLILRKVD</sequence>
<evidence type="ECO:0000313" key="1">
    <source>
        <dbReference type="EMBL" id="NMM50121.1"/>
    </source>
</evidence>
<dbReference type="AlphaFoldDB" id="A0A848J318"/>
<protein>
    <submittedName>
        <fullName evidence="1">Uncharacterized protein</fullName>
    </submittedName>
</protein>
<dbReference type="RefSeq" id="WP_169684379.1">
    <property type="nucleotide sequence ID" value="NZ_JABBNU010000011.1"/>
</dbReference>
<comment type="caution">
    <text evidence="1">The sequence shown here is derived from an EMBL/GenBank/DDBJ whole genome shotgun (WGS) entry which is preliminary data.</text>
</comment>
<name>A0A848J318_9BACT</name>
<dbReference type="EMBL" id="JABBNU010000011">
    <property type="protein sequence ID" value="NMM50121.1"/>
    <property type="molecule type" value="Genomic_DNA"/>
</dbReference>